<comment type="caution">
    <text evidence="1">The sequence shown here is derived from an EMBL/GenBank/DDBJ whole genome shotgun (WGS) entry which is preliminary data.</text>
</comment>
<gene>
    <name evidence="1" type="ORF">IHE45_03G069900</name>
</gene>
<reference evidence="2" key="1">
    <citation type="journal article" date="2022" name="Nat. Commun.">
        <title>Chromosome evolution and the genetic basis of agronomically important traits in greater yam.</title>
        <authorList>
            <person name="Bredeson J.V."/>
            <person name="Lyons J.B."/>
            <person name="Oniyinde I.O."/>
            <person name="Okereke N.R."/>
            <person name="Kolade O."/>
            <person name="Nnabue I."/>
            <person name="Nwadili C.O."/>
            <person name="Hribova E."/>
            <person name="Parker M."/>
            <person name="Nwogha J."/>
            <person name="Shu S."/>
            <person name="Carlson J."/>
            <person name="Kariba R."/>
            <person name="Muthemba S."/>
            <person name="Knop K."/>
            <person name="Barton G.J."/>
            <person name="Sherwood A.V."/>
            <person name="Lopez-Montes A."/>
            <person name="Asiedu R."/>
            <person name="Jamnadass R."/>
            <person name="Muchugi A."/>
            <person name="Goodstein D."/>
            <person name="Egesi C.N."/>
            <person name="Featherston J."/>
            <person name="Asfaw A."/>
            <person name="Simpson G.G."/>
            <person name="Dolezel J."/>
            <person name="Hendre P.S."/>
            <person name="Van Deynze A."/>
            <person name="Kumar P.L."/>
            <person name="Obidiegwu J.E."/>
            <person name="Bhattacharjee R."/>
            <person name="Rokhsar D.S."/>
        </authorList>
    </citation>
    <scope>NUCLEOTIDE SEQUENCE [LARGE SCALE GENOMIC DNA]</scope>
    <source>
        <strain evidence="2">cv. TDa95/00328</strain>
    </source>
</reference>
<keyword evidence="2" id="KW-1185">Reference proteome</keyword>
<dbReference type="EC" id="1.2.1.50" evidence="1"/>
<protein>
    <submittedName>
        <fullName evidence="1">Fatty acyl-CoA reductase protein</fullName>
        <ecNumber evidence="1">1.2.1.50</ecNumber>
        <ecNumber evidence="1">1.2.1.84</ecNumber>
    </submittedName>
</protein>
<proteinExistence type="predicted"/>
<accession>A0ACB7WM26</accession>
<dbReference type="Proteomes" id="UP000827976">
    <property type="component" value="Chromosome 3"/>
</dbReference>
<evidence type="ECO:0000313" key="2">
    <source>
        <dbReference type="Proteomes" id="UP000827976"/>
    </source>
</evidence>
<evidence type="ECO:0000313" key="1">
    <source>
        <dbReference type="EMBL" id="KAH7689035.1"/>
    </source>
</evidence>
<name>A0ACB7WM26_DIOAL</name>
<sequence>MEMSDIVHSLEDKSILITGSTGFLAKLFVEKMLRVQPKVKKLFLLVRANDATSARRRVEDEIASKELFKLLKEKYKESFNLFFWSKVTVVVGDTTSENLGIRDADLINVLWREIDFIVHSAATTRFNERYDVALNINTFGARNIMLFAKNCARLQMLLHISTAYVTKEKEGIITEKLMESDELLLPKAEKEAELIEKKMKELKNACASNKTIMFFMKELGMKRANKFGWPNVYSFTKAMGELQAAKLKGSFPVAILRPTIILSTYKEPFPGWIEGVRTMDKIIISYANGEIACIPANLDATMDVIPGDMVVNAMFASMTSDYDPNLIPIYHVGSSSKNILRFNMISDTTYKYFSIHPFTTKDGQLITVRKPFFFSNMFPFFIYMVFIYKLPIKVLLIVATLLCSQRLKNQYNKHNQAFNNIMLMVKAYNPYTHMLGRFDDTNTEILRMKMNRKDMEMFSFDPKPINWVQFLMDIHIPGLIKYGLN</sequence>
<dbReference type="EC" id="1.2.1.84" evidence="1"/>
<organism evidence="1 2">
    <name type="scientific">Dioscorea alata</name>
    <name type="common">Purple yam</name>
    <dbReference type="NCBI Taxonomy" id="55571"/>
    <lineage>
        <taxon>Eukaryota</taxon>
        <taxon>Viridiplantae</taxon>
        <taxon>Streptophyta</taxon>
        <taxon>Embryophyta</taxon>
        <taxon>Tracheophyta</taxon>
        <taxon>Spermatophyta</taxon>
        <taxon>Magnoliopsida</taxon>
        <taxon>Liliopsida</taxon>
        <taxon>Dioscoreales</taxon>
        <taxon>Dioscoreaceae</taxon>
        <taxon>Dioscorea</taxon>
    </lineage>
</organism>
<dbReference type="EMBL" id="CM037013">
    <property type="protein sequence ID" value="KAH7689035.1"/>
    <property type="molecule type" value="Genomic_DNA"/>
</dbReference>
<keyword evidence="1" id="KW-0560">Oxidoreductase</keyword>